<evidence type="ECO:0000259" key="2">
    <source>
        <dbReference type="SMART" id="SM00635"/>
    </source>
</evidence>
<dbReference type="InterPro" id="IPR003343">
    <property type="entry name" value="Big_2"/>
</dbReference>
<reference evidence="3 4" key="1">
    <citation type="submission" date="2018-12" db="EMBL/GenBank/DDBJ databases">
        <authorList>
            <person name="Sun L."/>
            <person name="Chen Z."/>
        </authorList>
    </citation>
    <scope>NUCLEOTIDE SEQUENCE [LARGE SCALE GENOMIC DNA]</scope>
    <source>
        <strain evidence="3 4">3-5-3</strain>
    </source>
</reference>
<dbReference type="Gene3D" id="2.60.40.1080">
    <property type="match status" value="1"/>
</dbReference>
<dbReference type="OrthoDB" id="2540070at2"/>
<keyword evidence="1" id="KW-0732">Signal</keyword>
<organism evidence="3 4">
    <name type="scientific">Paenibacillus zeisoli</name>
    <dbReference type="NCBI Taxonomy" id="2496267"/>
    <lineage>
        <taxon>Bacteria</taxon>
        <taxon>Bacillati</taxon>
        <taxon>Bacillota</taxon>
        <taxon>Bacilli</taxon>
        <taxon>Bacillales</taxon>
        <taxon>Paenibacillaceae</taxon>
        <taxon>Paenibacillus</taxon>
    </lineage>
</organism>
<sequence>MTKSTSYGLTYKSIILAAGFLLTLSASGVSYAAEENVIKLENEVTIKTSVVVTFPTQPNTSGGYTTDHGEGGMISLPNPPGSGDTIIVGGVKDNPPPYTTILVSTPGSFSLDSNEYSITVGDTLDTVALFKSTQDSVQTIKSQVIYFSKNPEIAQVDSQGNITGIHPGLTQITAWYQGQQFTAPVLVVNSYLSH</sequence>
<proteinExistence type="predicted"/>
<feature type="domain" description="BIG2" evidence="2">
    <location>
        <begin position="105"/>
        <end position="186"/>
    </location>
</feature>
<dbReference type="AlphaFoldDB" id="A0A433X780"/>
<protein>
    <recommendedName>
        <fullName evidence="2">BIG2 domain-containing protein</fullName>
    </recommendedName>
</protein>
<dbReference type="Proteomes" id="UP000272464">
    <property type="component" value="Unassembled WGS sequence"/>
</dbReference>
<dbReference type="RefSeq" id="WP_127199834.1">
    <property type="nucleotide sequence ID" value="NZ_RZNX01000005.1"/>
</dbReference>
<dbReference type="SUPFAM" id="SSF49373">
    <property type="entry name" value="Invasin/intimin cell-adhesion fragments"/>
    <property type="match status" value="1"/>
</dbReference>
<dbReference type="SMART" id="SM00635">
    <property type="entry name" value="BID_2"/>
    <property type="match status" value="1"/>
</dbReference>
<feature type="chain" id="PRO_5019499336" description="BIG2 domain-containing protein" evidence="1">
    <location>
        <begin position="33"/>
        <end position="194"/>
    </location>
</feature>
<accession>A0A433X780</accession>
<dbReference type="EMBL" id="RZNX01000005">
    <property type="protein sequence ID" value="RUT29890.1"/>
    <property type="molecule type" value="Genomic_DNA"/>
</dbReference>
<comment type="caution">
    <text evidence="3">The sequence shown here is derived from an EMBL/GenBank/DDBJ whole genome shotgun (WGS) entry which is preliminary data.</text>
</comment>
<evidence type="ECO:0000313" key="3">
    <source>
        <dbReference type="EMBL" id="RUT29890.1"/>
    </source>
</evidence>
<feature type="signal peptide" evidence="1">
    <location>
        <begin position="1"/>
        <end position="32"/>
    </location>
</feature>
<dbReference type="InterPro" id="IPR008964">
    <property type="entry name" value="Invasin/intimin_cell_adhesion"/>
</dbReference>
<evidence type="ECO:0000313" key="4">
    <source>
        <dbReference type="Proteomes" id="UP000272464"/>
    </source>
</evidence>
<keyword evidence="4" id="KW-1185">Reference proteome</keyword>
<gene>
    <name evidence="3" type="ORF">EJP77_13830</name>
</gene>
<evidence type="ECO:0000256" key="1">
    <source>
        <dbReference type="SAM" id="SignalP"/>
    </source>
</evidence>
<dbReference type="Pfam" id="PF02368">
    <property type="entry name" value="Big_2"/>
    <property type="match status" value="1"/>
</dbReference>
<name>A0A433X780_9BACL</name>